<dbReference type="EMBL" id="GGEC01090514">
    <property type="protein sequence ID" value="MBX70998.1"/>
    <property type="molecule type" value="Transcribed_RNA"/>
</dbReference>
<reference evidence="1" key="1">
    <citation type="submission" date="2018-02" db="EMBL/GenBank/DDBJ databases">
        <title>Rhizophora mucronata_Transcriptome.</title>
        <authorList>
            <person name="Meera S.P."/>
            <person name="Sreeshan A."/>
            <person name="Augustine A."/>
        </authorList>
    </citation>
    <scope>NUCLEOTIDE SEQUENCE</scope>
    <source>
        <tissue evidence="1">Leaf</tissue>
    </source>
</reference>
<protein>
    <submittedName>
        <fullName evidence="1">Uncharacterized protein</fullName>
    </submittedName>
</protein>
<evidence type="ECO:0000313" key="1">
    <source>
        <dbReference type="EMBL" id="MBX70998.1"/>
    </source>
</evidence>
<proteinExistence type="predicted"/>
<accession>A0A2P2QVL7</accession>
<dbReference type="AlphaFoldDB" id="A0A2P2QVL7"/>
<organism evidence="1">
    <name type="scientific">Rhizophora mucronata</name>
    <name type="common">Asiatic mangrove</name>
    <dbReference type="NCBI Taxonomy" id="61149"/>
    <lineage>
        <taxon>Eukaryota</taxon>
        <taxon>Viridiplantae</taxon>
        <taxon>Streptophyta</taxon>
        <taxon>Embryophyta</taxon>
        <taxon>Tracheophyta</taxon>
        <taxon>Spermatophyta</taxon>
        <taxon>Magnoliopsida</taxon>
        <taxon>eudicotyledons</taxon>
        <taxon>Gunneridae</taxon>
        <taxon>Pentapetalae</taxon>
        <taxon>rosids</taxon>
        <taxon>fabids</taxon>
        <taxon>Malpighiales</taxon>
        <taxon>Rhizophoraceae</taxon>
        <taxon>Rhizophora</taxon>
    </lineage>
</organism>
<name>A0A2P2QVL7_RHIMU</name>
<sequence length="37" mass="4183">MVGVDYSHQMCGGCQLHEVELLCHCYSSILANWLTKL</sequence>